<evidence type="ECO:0000313" key="2">
    <source>
        <dbReference type="EMBL" id="QJI03205.1"/>
    </source>
</evidence>
<dbReference type="EMBL" id="MT145067">
    <property type="protein sequence ID" value="QJI03205.1"/>
    <property type="molecule type" value="Genomic_DNA"/>
</dbReference>
<gene>
    <name evidence="1" type="ORF">TM448A03242_0002</name>
    <name evidence="2" type="ORF">TM448B04283_0009</name>
</gene>
<accession>A0A6H2A0S9</accession>
<reference evidence="1" key="1">
    <citation type="submission" date="2020-03" db="EMBL/GenBank/DDBJ databases">
        <title>The deep terrestrial virosphere.</title>
        <authorList>
            <person name="Holmfeldt K."/>
            <person name="Nilsson E."/>
            <person name="Simone D."/>
            <person name="Lopez-Fernandez M."/>
            <person name="Wu X."/>
            <person name="de Brujin I."/>
            <person name="Lundin D."/>
            <person name="Andersson A."/>
            <person name="Bertilsson S."/>
            <person name="Dopson M."/>
        </authorList>
    </citation>
    <scope>NUCLEOTIDE SEQUENCE</scope>
    <source>
        <strain evidence="1">TM448A03242</strain>
        <strain evidence="2">TM448B04283</strain>
    </source>
</reference>
<protein>
    <submittedName>
        <fullName evidence="1">Uncharacterized protein</fullName>
    </submittedName>
</protein>
<sequence length="102" mass="11848">MIQLPEIKIGKKYLRKPRPIELTCLYCGENMGQGTIIEEAEVIVLAKTRDSGLKIWCRFCRRQLPYSDFEGMYQVRAIDTNEVGAVPYTQLQEIEGEDYEQQ</sequence>
<dbReference type="EMBL" id="MT144395">
    <property type="protein sequence ID" value="QJA53115.1"/>
    <property type="molecule type" value="Genomic_DNA"/>
</dbReference>
<dbReference type="AlphaFoldDB" id="A0A6H2A0S9"/>
<proteinExistence type="predicted"/>
<evidence type="ECO:0000313" key="1">
    <source>
        <dbReference type="EMBL" id="QJA53115.1"/>
    </source>
</evidence>
<name>A0A6H2A0S9_9ZZZZ</name>
<organism evidence="1">
    <name type="scientific">viral metagenome</name>
    <dbReference type="NCBI Taxonomy" id="1070528"/>
    <lineage>
        <taxon>unclassified sequences</taxon>
        <taxon>metagenomes</taxon>
        <taxon>organismal metagenomes</taxon>
    </lineage>
</organism>